<proteinExistence type="predicted"/>
<organism evidence="1 2">
    <name type="scientific">Scortum barcoo</name>
    <name type="common">barcoo grunter</name>
    <dbReference type="NCBI Taxonomy" id="214431"/>
    <lineage>
        <taxon>Eukaryota</taxon>
        <taxon>Metazoa</taxon>
        <taxon>Chordata</taxon>
        <taxon>Craniata</taxon>
        <taxon>Vertebrata</taxon>
        <taxon>Euteleostomi</taxon>
        <taxon>Actinopterygii</taxon>
        <taxon>Neopterygii</taxon>
        <taxon>Teleostei</taxon>
        <taxon>Neoteleostei</taxon>
        <taxon>Acanthomorphata</taxon>
        <taxon>Eupercaria</taxon>
        <taxon>Centrarchiformes</taxon>
        <taxon>Terapontoidei</taxon>
        <taxon>Terapontidae</taxon>
        <taxon>Scortum</taxon>
    </lineage>
</organism>
<reference evidence="1" key="1">
    <citation type="submission" date="2022-04" db="EMBL/GenBank/DDBJ databases">
        <title>Jade perch genome.</title>
        <authorList>
            <person name="Chao B."/>
        </authorList>
    </citation>
    <scope>NUCLEOTIDE SEQUENCE</scope>
    <source>
        <strain evidence="1">CB-2022</strain>
    </source>
</reference>
<dbReference type="Proteomes" id="UP000831701">
    <property type="component" value="Chromosome 15"/>
</dbReference>
<name>A0ACB8W221_9TELE</name>
<sequence>MMHQHGSLMPPLLSDVSCQCRSTATHPGVDPGGGGRHAKDPSSASPSKPVTRQPVADNGHSNQRSANPCDICGGPEQEHRLKVLFQVLDVNGDGGICVNDLTIGLKKLGVHRTEHELMVSGHIPVQQYEVLLFSCLVGWRSICFLTVCKSCTVYTGNEPLHLFLNGRVPQRIVLSLLSLQKIVKAGDKDLDGQLDFEEFVHYLRDHEKKLRLVFKSLDKKNDGQIDSQEIMQSLRDLGVNISEEQAEKILKRIRKGHVWTPILYMDKNGTMTIDWNEWRDYHLLHPADNIPEIILYWKHSTNFPDERGLQFSSQYKRHLSTTSNIQTPNSTMAKTKELSKDTRNKIVDLHQAGKTESAIGKQLGVKKSTVGAIIRKWKTYKTTDNLPRSGAPRKISPRGVKMITRTIFDVGESLLVPDEFTAEEKKTGMWWRHLVAGGGAGAVSRTCTAPLDRLKVLMQVHASKSNSMRIGGGFAQMIREGGVRSLWRGNGINVIKIAPESAIKFMAYEQIKRLIGSNQETLGITERLVAGSLAGAIAQSSIYPMEVLKTRLALRKTGQYSGILDCAKHIFQKEGVTAFYKGYVPNMLGIIPYAGIDLAVYETLKNSWLQRFATDSADPGVFVLLACGTTSSTCGQLASYPLALIRTRMQAQVKQSLERAGQPHILQFWPELCEEERHSFLNELSQLDLRKLKDHCEGAARAAASPPASLDQYMEPMPAEYIGSVKKSDKTALTEWENKGLLLISENQVGVLLLAGGQGTRLGVQYPKGMYNVGIPSGKTLYQIQAERIRKIQELANKKYGTKSTVPWYIMTSEFTLDPTEKFFKENNYFGLEPSNIVMFEQKMIPAVTFDGKVILQGKGKIAMAPDGNGGLYQALVDNKVLEDMKKRGVEYLHVYCVDNILVKIADPVFIGFCVTKGADCGAKVVEKANPAEPVGVVCRVRGVSQVVEYSEIQPETAELQGPEGELVYSTGNICNHFFTRSFLQNVAEKFEGQLKQHVAIKKVPFVDTCGNQVKPTKPNGIKMEKFVFDVFPFSRKFVAFEVVREDEFSPLKNAEGAATDSPTTARNSLLAQHWRWAMAASATLLDEHGNTLPPTVSVSAGNNPPAQCEISPLVSYFGECKHPGPSGYRDGCSNMLETFKNVFGSGFLVRTAHVILTWVITLILFLHDTELRKQEETGQLVQPVLFVLLVLVSVLLYFAVSLMDPGFILSDDSDVQQFTLGVTEEQQDMIPPSTKSLRQRRCGHCLLQQQPMRSKHCQTCQHCVRRYDHHCPWIENCVGERNHRWFVLYLAVQLLVLLWGLHIAIAWTGFSYAPTWQLWLHTNGMLLAVAMLVALLSLIVLLLLGSHLYLVSLNTTTWEFMSRHRISYLKHCGIDENPFDRGTFHNLWGFFCVWDTVVWEQVYFREGSDQV</sequence>
<comment type="caution">
    <text evidence="1">The sequence shown here is derived from an EMBL/GenBank/DDBJ whole genome shotgun (WGS) entry which is preliminary data.</text>
</comment>
<accession>A0ACB8W221</accession>
<protein>
    <submittedName>
        <fullName evidence="1">Uncharacterized protein</fullName>
    </submittedName>
</protein>
<keyword evidence="2" id="KW-1185">Reference proteome</keyword>
<evidence type="ECO:0000313" key="2">
    <source>
        <dbReference type="Proteomes" id="UP000831701"/>
    </source>
</evidence>
<gene>
    <name evidence="1" type="ORF">L3Q82_012187</name>
</gene>
<evidence type="ECO:0000313" key="1">
    <source>
        <dbReference type="EMBL" id="KAI3361922.1"/>
    </source>
</evidence>
<dbReference type="EMBL" id="CM041545">
    <property type="protein sequence ID" value="KAI3361922.1"/>
    <property type="molecule type" value="Genomic_DNA"/>
</dbReference>